<name>A0AAF0YGC7_9TREE</name>
<dbReference type="EMBL" id="CP086720">
    <property type="protein sequence ID" value="WOO86260.1"/>
    <property type="molecule type" value="Genomic_DNA"/>
</dbReference>
<evidence type="ECO:0000259" key="2">
    <source>
        <dbReference type="PROSITE" id="PS50181"/>
    </source>
</evidence>
<proteinExistence type="predicted"/>
<dbReference type="Proteomes" id="UP000827549">
    <property type="component" value="Chromosome 7"/>
</dbReference>
<evidence type="ECO:0000256" key="1">
    <source>
        <dbReference type="SAM" id="MobiDB-lite"/>
    </source>
</evidence>
<dbReference type="RefSeq" id="XP_062632286.1">
    <property type="nucleotide sequence ID" value="XM_062776302.1"/>
</dbReference>
<feature type="domain" description="F-box" evidence="2">
    <location>
        <begin position="14"/>
        <end position="58"/>
    </location>
</feature>
<protein>
    <recommendedName>
        <fullName evidence="2">F-box domain-containing protein</fullName>
    </recommendedName>
</protein>
<evidence type="ECO:0000313" key="4">
    <source>
        <dbReference type="Proteomes" id="UP000827549"/>
    </source>
</evidence>
<keyword evidence="4" id="KW-1185">Reference proteome</keyword>
<dbReference type="AlphaFoldDB" id="A0AAF0YGC7"/>
<dbReference type="GeneID" id="87812905"/>
<gene>
    <name evidence="3" type="ORF">LOC62_07G009744</name>
</gene>
<dbReference type="InterPro" id="IPR001810">
    <property type="entry name" value="F-box_dom"/>
</dbReference>
<reference evidence="3" key="1">
    <citation type="submission" date="2023-10" db="EMBL/GenBank/DDBJ databases">
        <authorList>
            <person name="Noh H."/>
        </authorList>
    </citation>
    <scope>NUCLEOTIDE SEQUENCE</scope>
    <source>
        <strain evidence="3">DUCC4014</strain>
    </source>
</reference>
<evidence type="ECO:0000313" key="3">
    <source>
        <dbReference type="EMBL" id="WOO86260.1"/>
    </source>
</evidence>
<sequence length="655" mass="71887">MDDIHPPRAPSPTPPGLTSLPTSVLVRICDHLPGREVWHLRTSCKALRALLAPIFLKEHRRVYIMANAKGLDFLAAVAAGPHAKHVRLVVISTWVSDPIYIRSQEQRSFIGLGSPSITPVVEDVQPGLDVPFIRQLAAAFSRLPGLEMVKMTDYVWGQNPDGTHLPYDDPGGVDTASAIFRGLILALAHAHSADTLARKLKVADCKAFSDRALVLSAAERLVAAPFLGQLEALDFEFYYSGSADSEVFSSFISLCTGLVDLRLTLARASDRGWVSSLRLRLPEGPVALPCLKVLQLRSLILPADDLIRFLSQCRLREVDLNEVCLTAHRQLLDRYRNKCEKWIGHPALWDAVLRAMSNHCERQTRVLRLSRLSETMVSGNLQFVVDNGATMSLIVRADETGAAFPTTPVNAYSVATETDKEDVYIRAAEAIKTPPRSIPWPPDEPTTEPPLAHLPTEILHVICGFLDVKTVGNMRRCCLSLDTALIPCFGRYLSTVTIVPTEAGVDRLGDIASSPFGPYVRHVVVTGHVSQGEYYPTGVEHRIFLGLDADEEAGSDDGESDGDSESDGDGESDGDSESAGDSEWDGDEQELNNGFDSPFARQLGMMLSALPELQVVSLGAERDTSTWDSDLGQYRIHPGRRRRPPDEYIWVASVL</sequence>
<dbReference type="PROSITE" id="PS50181">
    <property type="entry name" value="FBOX"/>
    <property type="match status" value="1"/>
</dbReference>
<organism evidence="3 4">
    <name type="scientific">Vanrija pseudolonga</name>
    <dbReference type="NCBI Taxonomy" id="143232"/>
    <lineage>
        <taxon>Eukaryota</taxon>
        <taxon>Fungi</taxon>
        <taxon>Dikarya</taxon>
        <taxon>Basidiomycota</taxon>
        <taxon>Agaricomycotina</taxon>
        <taxon>Tremellomycetes</taxon>
        <taxon>Trichosporonales</taxon>
        <taxon>Trichosporonaceae</taxon>
        <taxon>Vanrija</taxon>
    </lineage>
</organism>
<feature type="compositionally biased region" description="Acidic residues" evidence="1">
    <location>
        <begin position="551"/>
        <end position="590"/>
    </location>
</feature>
<dbReference type="SUPFAM" id="SSF81383">
    <property type="entry name" value="F-box domain"/>
    <property type="match status" value="2"/>
</dbReference>
<accession>A0AAF0YGC7</accession>
<dbReference type="InterPro" id="IPR036047">
    <property type="entry name" value="F-box-like_dom_sf"/>
</dbReference>
<feature type="region of interest" description="Disordered" evidence="1">
    <location>
        <begin position="551"/>
        <end position="597"/>
    </location>
</feature>